<dbReference type="OrthoDB" id="9796461at2"/>
<dbReference type="RefSeq" id="WP_048885884.1">
    <property type="nucleotide sequence ID" value="NZ_CP011310.1"/>
</dbReference>
<accession>A0A0H4VCF2</accession>
<evidence type="ECO:0000313" key="3">
    <source>
        <dbReference type="EMBL" id="AKQ42352.1"/>
    </source>
</evidence>
<keyword evidence="1" id="KW-0472">Membrane</keyword>
<keyword evidence="1" id="KW-0812">Transmembrane</keyword>
<dbReference type="PATRIC" id="fig|1648404.4.peg.2171"/>
<feature type="transmembrane region" description="Helical" evidence="1">
    <location>
        <begin position="122"/>
        <end position="140"/>
    </location>
</feature>
<dbReference type="InterPro" id="IPR002656">
    <property type="entry name" value="Acyl_transf_3_dom"/>
</dbReference>
<dbReference type="KEGG" id="ery:CP97_10420"/>
<gene>
    <name evidence="3" type="ORF">CP97_10420</name>
</gene>
<evidence type="ECO:0000313" key="4">
    <source>
        <dbReference type="Proteomes" id="UP000059113"/>
    </source>
</evidence>
<dbReference type="PANTHER" id="PTHR23028:SF53">
    <property type="entry name" value="ACYL_TRANSF_3 DOMAIN-CONTAINING PROTEIN"/>
    <property type="match status" value="1"/>
</dbReference>
<dbReference type="Pfam" id="PF01757">
    <property type="entry name" value="Acyl_transf_3"/>
    <property type="match status" value="1"/>
</dbReference>
<dbReference type="EMBL" id="CP011310">
    <property type="protein sequence ID" value="AKQ42352.1"/>
    <property type="molecule type" value="Genomic_DNA"/>
</dbReference>
<proteinExistence type="predicted"/>
<feature type="transmembrane region" description="Helical" evidence="1">
    <location>
        <begin position="189"/>
        <end position="211"/>
    </location>
</feature>
<protein>
    <recommendedName>
        <fullName evidence="2">Acyltransferase 3 domain-containing protein</fullName>
    </recommendedName>
</protein>
<dbReference type="InterPro" id="IPR050879">
    <property type="entry name" value="Acyltransferase_3"/>
</dbReference>
<evidence type="ECO:0000256" key="1">
    <source>
        <dbReference type="SAM" id="Phobius"/>
    </source>
</evidence>
<evidence type="ECO:0000259" key="2">
    <source>
        <dbReference type="Pfam" id="PF01757"/>
    </source>
</evidence>
<keyword evidence="4" id="KW-1185">Reference proteome</keyword>
<dbReference type="STRING" id="1648404.CP97_10420"/>
<name>A0A0H4VCF2_9SPHN</name>
<reference evidence="3 4" key="1">
    <citation type="journal article" date="2015" name="Int. J. Syst. Evol. Microbiol.">
        <title>Erythrobacter atlanticus sp. nov., a bacterium from ocean sediment able to degrade polycyclic aromatic hydrocarbons.</title>
        <authorList>
            <person name="Zhuang L."/>
            <person name="Liu Y."/>
            <person name="Wang L."/>
            <person name="Wang W."/>
            <person name="Shao Z."/>
        </authorList>
    </citation>
    <scope>NUCLEOTIDE SEQUENCE [LARGE SCALE GENOMIC DNA]</scope>
    <source>
        <strain evidence="4">s21-N3</strain>
    </source>
</reference>
<feature type="transmembrane region" description="Helical" evidence="1">
    <location>
        <begin position="152"/>
        <end position="177"/>
    </location>
</feature>
<feature type="transmembrane region" description="Helical" evidence="1">
    <location>
        <begin position="254"/>
        <end position="275"/>
    </location>
</feature>
<sequence length="329" mass="37180">MRNFLADALVIPPGAFRLLLAFLVFVSHVSRVNTGRLGVILFFVLSGYWITRIWREQYKETSVGWFYLGRYLRLMPVYLAIVFCAWLIFGGSIWPNLRLFGIATTGGDVLGVSWSLDIELQFYVLLPLLLMTVATINRRIVALSVVGGAFGWYLFFAFGFSSVLQYLPAFAIGAIIYETKWYPDTRAGIVSLGVFFLITFAILISPLGWIFDKRVANDWQSDLFAFVWLIPLIPYVAASLKRKSNSLDRHLGNFTYPFYLVHFSVIQFVSTAVALTMGTKVAAMVLAIAVAALFYFLVDRPSEKLRYSLIAKKRQKVRNEEAAARSALP</sequence>
<dbReference type="GO" id="GO:0000271">
    <property type="term" value="P:polysaccharide biosynthetic process"/>
    <property type="evidence" value="ECO:0007669"/>
    <property type="project" value="TreeGrafter"/>
</dbReference>
<feature type="domain" description="Acyltransferase 3" evidence="2">
    <location>
        <begin position="16"/>
        <end position="295"/>
    </location>
</feature>
<organism evidence="3 4">
    <name type="scientific">Aurantiacibacter atlanticus</name>
    <dbReference type="NCBI Taxonomy" id="1648404"/>
    <lineage>
        <taxon>Bacteria</taxon>
        <taxon>Pseudomonadati</taxon>
        <taxon>Pseudomonadota</taxon>
        <taxon>Alphaproteobacteria</taxon>
        <taxon>Sphingomonadales</taxon>
        <taxon>Erythrobacteraceae</taxon>
        <taxon>Aurantiacibacter</taxon>
    </lineage>
</organism>
<dbReference type="GO" id="GO:0016747">
    <property type="term" value="F:acyltransferase activity, transferring groups other than amino-acyl groups"/>
    <property type="evidence" value="ECO:0007669"/>
    <property type="project" value="InterPro"/>
</dbReference>
<feature type="transmembrane region" description="Helical" evidence="1">
    <location>
        <begin position="281"/>
        <end position="298"/>
    </location>
</feature>
<dbReference type="PANTHER" id="PTHR23028">
    <property type="entry name" value="ACETYLTRANSFERASE"/>
    <property type="match status" value="1"/>
</dbReference>
<feature type="transmembrane region" description="Helical" evidence="1">
    <location>
        <begin position="74"/>
        <end position="94"/>
    </location>
</feature>
<dbReference type="GO" id="GO:0016020">
    <property type="term" value="C:membrane"/>
    <property type="evidence" value="ECO:0007669"/>
    <property type="project" value="TreeGrafter"/>
</dbReference>
<reference evidence="4" key="2">
    <citation type="submission" date="2015-04" db="EMBL/GenBank/DDBJ databases">
        <title>The complete genome sequence of Erythrobacter sp. s21-N3.</title>
        <authorList>
            <person name="Zhuang L."/>
            <person name="Liu Y."/>
            <person name="Shao Z."/>
        </authorList>
    </citation>
    <scope>NUCLEOTIDE SEQUENCE [LARGE SCALE GENOMIC DNA]</scope>
    <source>
        <strain evidence="4">s21-N3</strain>
    </source>
</reference>
<feature type="transmembrane region" description="Helical" evidence="1">
    <location>
        <begin position="6"/>
        <end position="25"/>
    </location>
</feature>
<feature type="transmembrane region" description="Helical" evidence="1">
    <location>
        <begin position="37"/>
        <end position="54"/>
    </location>
</feature>
<dbReference type="Proteomes" id="UP000059113">
    <property type="component" value="Chromosome"/>
</dbReference>
<dbReference type="AlphaFoldDB" id="A0A0H4VCF2"/>
<feature type="transmembrane region" description="Helical" evidence="1">
    <location>
        <begin position="223"/>
        <end position="242"/>
    </location>
</feature>
<keyword evidence="1" id="KW-1133">Transmembrane helix</keyword>